<name>A0AAV5TI88_9BILA</name>
<dbReference type="InterPro" id="IPR035500">
    <property type="entry name" value="NHR-like_dom_sf"/>
</dbReference>
<accession>A0AAV5TI88</accession>
<keyword evidence="6" id="KW-1185">Reference proteome</keyword>
<proteinExistence type="predicted"/>
<dbReference type="EMBL" id="BTSX01000004">
    <property type="protein sequence ID" value="GMS94055.1"/>
    <property type="molecule type" value="Genomic_DNA"/>
</dbReference>
<keyword evidence="3" id="KW-0675">Receptor</keyword>
<dbReference type="GO" id="GO:0005634">
    <property type="term" value="C:nucleus"/>
    <property type="evidence" value="ECO:0007669"/>
    <property type="project" value="TreeGrafter"/>
</dbReference>
<dbReference type="Pfam" id="PF00104">
    <property type="entry name" value="Hormone_recep"/>
    <property type="match status" value="1"/>
</dbReference>
<evidence type="ECO:0000256" key="1">
    <source>
        <dbReference type="ARBA" id="ARBA00023015"/>
    </source>
</evidence>
<feature type="non-terminal residue" evidence="5">
    <location>
        <position position="210"/>
    </location>
</feature>
<sequence length="210" mass="24211">MFTNMIGKFTALEQYYLSIGRFNRDARHFSFKFLCSPSFCAIYFDNLPKFLLKITHSCRCMRSFITVFDLSDVDVWATFPNGIRNHDLAKSVQAINVDYMDILERLILSGGITETEFIAVIAILICQIDTIIDVPDGIQHVFDETRTNVFNELQEHYKNELKLHQISTRLGNIMTMNVALSELQSKTLEHLDVYSFLFNVEPLAHTLNKA</sequence>
<comment type="caution">
    <text evidence="5">The sequence shown here is derived from an EMBL/GenBank/DDBJ whole genome shotgun (WGS) entry which is preliminary data.</text>
</comment>
<evidence type="ECO:0000313" key="5">
    <source>
        <dbReference type="EMBL" id="GMS94055.1"/>
    </source>
</evidence>
<dbReference type="Proteomes" id="UP001432027">
    <property type="component" value="Unassembled WGS sequence"/>
</dbReference>
<evidence type="ECO:0000313" key="6">
    <source>
        <dbReference type="Proteomes" id="UP001432027"/>
    </source>
</evidence>
<dbReference type="SUPFAM" id="SSF48508">
    <property type="entry name" value="Nuclear receptor ligand-binding domain"/>
    <property type="match status" value="1"/>
</dbReference>
<gene>
    <name evidence="5" type="ORF">PENTCL1PPCAC_16230</name>
</gene>
<reference evidence="5" key="1">
    <citation type="submission" date="2023-10" db="EMBL/GenBank/DDBJ databases">
        <title>Genome assembly of Pristionchus species.</title>
        <authorList>
            <person name="Yoshida K."/>
            <person name="Sommer R.J."/>
        </authorList>
    </citation>
    <scope>NUCLEOTIDE SEQUENCE</scope>
    <source>
        <strain evidence="5">RS0144</strain>
    </source>
</reference>
<organism evidence="5 6">
    <name type="scientific">Pristionchus entomophagus</name>
    <dbReference type="NCBI Taxonomy" id="358040"/>
    <lineage>
        <taxon>Eukaryota</taxon>
        <taxon>Metazoa</taxon>
        <taxon>Ecdysozoa</taxon>
        <taxon>Nematoda</taxon>
        <taxon>Chromadorea</taxon>
        <taxon>Rhabditida</taxon>
        <taxon>Rhabditina</taxon>
        <taxon>Diplogasteromorpha</taxon>
        <taxon>Diplogasteroidea</taxon>
        <taxon>Neodiplogasteridae</taxon>
        <taxon>Pristionchus</taxon>
    </lineage>
</organism>
<dbReference type="AlphaFoldDB" id="A0AAV5TI88"/>
<dbReference type="InterPro" id="IPR000536">
    <property type="entry name" value="Nucl_hrmn_rcpt_lig-bd"/>
</dbReference>
<feature type="domain" description="NR LBD" evidence="4">
    <location>
        <begin position="111"/>
        <end position="194"/>
    </location>
</feature>
<dbReference type="Gene3D" id="1.10.565.10">
    <property type="entry name" value="Retinoid X Receptor"/>
    <property type="match status" value="1"/>
</dbReference>
<dbReference type="GO" id="GO:0003700">
    <property type="term" value="F:DNA-binding transcription factor activity"/>
    <property type="evidence" value="ECO:0007669"/>
    <property type="project" value="TreeGrafter"/>
</dbReference>
<keyword evidence="1" id="KW-0805">Transcription regulation</keyword>
<keyword evidence="2" id="KW-0804">Transcription</keyword>
<dbReference type="PANTHER" id="PTHR46011:SF6">
    <property type="entry name" value="HIGH ZINC ACTIVATED NUCLEAR RECEPTOR PROTEIN"/>
    <property type="match status" value="1"/>
</dbReference>
<protein>
    <recommendedName>
        <fullName evidence="4">NR LBD domain-containing protein</fullName>
    </recommendedName>
</protein>
<evidence type="ECO:0000256" key="3">
    <source>
        <dbReference type="ARBA" id="ARBA00023170"/>
    </source>
</evidence>
<dbReference type="PANTHER" id="PTHR46011">
    <property type="entry name" value="NUCLEAR HORMONE RECEPTOR FAMILY MEMBER NHR-86-RELATED"/>
    <property type="match status" value="1"/>
</dbReference>
<evidence type="ECO:0000259" key="4">
    <source>
        <dbReference type="Pfam" id="PF00104"/>
    </source>
</evidence>
<evidence type="ECO:0000256" key="2">
    <source>
        <dbReference type="ARBA" id="ARBA00023163"/>
    </source>
</evidence>